<protein>
    <recommendedName>
        <fullName evidence="3">Restriction endonuclease domain-containing protein</fullName>
    </recommendedName>
</protein>
<evidence type="ECO:0000313" key="1">
    <source>
        <dbReference type="EMBL" id="ETX08867.1"/>
    </source>
</evidence>
<dbReference type="PANTHER" id="PTHR47152:SF4">
    <property type="entry name" value="SLR0445 PROTEIN"/>
    <property type="match status" value="1"/>
</dbReference>
<proteinExistence type="predicted"/>
<gene>
    <name evidence="1" type="ORF">ETSY2_02815</name>
</gene>
<comment type="caution">
    <text evidence="1">The sequence shown here is derived from an EMBL/GenBank/DDBJ whole genome shotgun (WGS) entry which is preliminary data.</text>
</comment>
<accession>W4MGQ0</accession>
<organism evidence="1 2">
    <name type="scientific">Candidatus Entotheonella gemina</name>
    <dbReference type="NCBI Taxonomy" id="1429439"/>
    <lineage>
        <taxon>Bacteria</taxon>
        <taxon>Pseudomonadati</taxon>
        <taxon>Nitrospinota/Tectimicrobiota group</taxon>
        <taxon>Candidatus Tectimicrobiota</taxon>
        <taxon>Candidatus Entotheonellia</taxon>
        <taxon>Candidatus Entotheonellales</taxon>
        <taxon>Candidatus Entotheonellaceae</taxon>
        <taxon>Candidatus Entotheonella</taxon>
    </lineage>
</organism>
<name>W4MGQ0_9BACT</name>
<reference evidence="1 2" key="1">
    <citation type="journal article" date="2014" name="Nature">
        <title>An environmental bacterial taxon with a large and distinct metabolic repertoire.</title>
        <authorList>
            <person name="Wilson M.C."/>
            <person name="Mori T."/>
            <person name="Ruckert C."/>
            <person name="Uria A.R."/>
            <person name="Helf M.J."/>
            <person name="Takada K."/>
            <person name="Gernert C."/>
            <person name="Steffens U.A."/>
            <person name="Heycke N."/>
            <person name="Schmitt S."/>
            <person name="Rinke C."/>
            <person name="Helfrich E.J."/>
            <person name="Brachmann A.O."/>
            <person name="Gurgui C."/>
            <person name="Wakimoto T."/>
            <person name="Kracht M."/>
            <person name="Crusemann M."/>
            <person name="Hentschel U."/>
            <person name="Abe I."/>
            <person name="Matsunaga S."/>
            <person name="Kalinowski J."/>
            <person name="Takeyama H."/>
            <person name="Piel J."/>
        </authorList>
    </citation>
    <scope>NUCLEOTIDE SEQUENCE [LARGE SCALE GENOMIC DNA]</scope>
    <source>
        <strain evidence="2">TSY2</strain>
    </source>
</reference>
<sequence>MTSIVLKDVAADIELITDDPEERFMTTGVSWEQYEYLLAQLADTSRYRVTYLEGVLEIMAPSRSHEVAKKISAGCWKPTLKRRAHHFGGSVPRHFANRGEAGELSRMNVIAWTRRKRSRT</sequence>
<dbReference type="HOGENOM" id="CLU_2045404_0_0_7"/>
<keyword evidence="2" id="KW-1185">Reference proteome</keyword>
<evidence type="ECO:0008006" key="3">
    <source>
        <dbReference type="Google" id="ProtNLM"/>
    </source>
</evidence>
<dbReference type="EMBL" id="AZHX01000118">
    <property type="protein sequence ID" value="ETX08867.1"/>
    <property type="molecule type" value="Genomic_DNA"/>
</dbReference>
<dbReference type="AlphaFoldDB" id="W4MGQ0"/>
<dbReference type="Proteomes" id="UP000019140">
    <property type="component" value="Unassembled WGS sequence"/>
</dbReference>
<evidence type="ECO:0000313" key="2">
    <source>
        <dbReference type="Proteomes" id="UP000019140"/>
    </source>
</evidence>
<dbReference type="PANTHER" id="PTHR47152">
    <property type="entry name" value="SLR2084 PROTEIN-RELATED"/>
    <property type="match status" value="1"/>
</dbReference>